<keyword evidence="10" id="KW-1185">Reference proteome</keyword>
<feature type="transmembrane region" description="Helical" evidence="8">
    <location>
        <begin position="234"/>
        <end position="257"/>
    </location>
</feature>
<keyword evidence="6 8" id="KW-0472">Membrane</keyword>
<feature type="transmembrane region" description="Helical" evidence="8">
    <location>
        <begin position="70"/>
        <end position="90"/>
    </location>
</feature>
<feature type="transmembrane region" description="Helical" evidence="8">
    <location>
        <begin position="422"/>
        <end position="442"/>
    </location>
</feature>
<comment type="subcellular location">
    <subcellularLocation>
        <location evidence="1">Membrane</location>
        <topology evidence="1">Multi-pass membrane protein</topology>
    </subcellularLocation>
</comment>
<name>A0A212TZF2_9MICO</name>
<feature type="transmembrane region" description="Helical" evidence="8">
    <location>
        <begin position="334"/>
        <end position="358"/>
    </location>
</feature>
<evidence type="ECO:0000256" key="1">
    <source>
        <dbReference type="ARBA" id="ARBA00004141"/>
    </source>
</evidence>
<reference evidence="9 10" key="1">
    <citation type="submission" date="2017-06" db="EMBL/GenBank/DDBJ databases">
        <authorList>
            <person name="Kim H.J."/>
            <person name="Triplett B.A."/>
        </authorList>
    </citation>
    <scope>NUCLEOTIDE SEQUENCE [LARGE SCALE GENOMIC DNA]</scope>
    <source>
        <strain evidence="9 10">DSM 22179</strain>
    </source>
</reference>
<keyword evidence="2 9" id="KW-0328">Glycosyltransferase</keyword>
<evidence type="ECO:0000256" key="4">
    <source>
        <dbReference type="ARBA" id="ARBA00022692"/>
    </source>
</evidence>
<protein>
    <submittedName>
        <fullName evidence="9">Alpha-1,6-mannosyltransferase/alpha-1,6-mannosyltransferase</fullName>
    </submittedName>
</protein>
<feature type="transmembrane region" description="Helical" evidence="8">
    <location>
        <begin position="395"/>
        <end position="415"/>
    </location>
</feature>
<feature type="transmembrane region" description="Helical" evidence="8">
    <location>
        <begin position="196"/>
        <end position="214"/>
    </location>
</feature>
<dbReference type="EMBL" id="FYEZ01000002">
    <property type="protein sequence ID" value="SNC71271.1"/>
    <property type="molecule type" value="Genomic_DNA"/>
</dbReference>
<keyword evidence="4 8" id="KW-0812">Transmembrane</keyword>
<feature type="transmembrane region" description="Helical" evidence="8">
    <location>
        <begin position="264"/>
        <end position="280"/>
    </location>
</feature>
<evidence type="ECO:0000256" key="6">
    <source>
        <dbReference type="ARBA" id="ARBA00023136"/>
    </source>
</evidence>
<evidence type="ECO:0000256" key="2">
    <source>
        <dbReference type="ARBA" id="ARBA00022676"/>
    </source>
</evidence>
<feature type="transmembrane region" description="Helical" evidence="8">
    <location>
        <begin position="486"/>
        <end position="503"/>
    </location>
</feature>
<evidence type="ECO:0000256" key="3">
    <source>
        <dbReference type="ARBA" id="ARBA00022679"/>
    </source>
</evidence>
<keyword evidence="3 9" id="KW-0808">Transferase</keyword>
<dbReference type="AlphaFoldDB" id="A0A212TZF2"/>
<dbReference type="InterPro" id="IPR049829">
    <property type="entry name" value="MptA/B-like"/>
</dbReference>
<proteinExistence type="inferred from homology"/>
<dbReference type="Proteomes" id="UP000198122">
    <property type="component" value="Unassembled WGS sequence"/>
</dbReference>
<evidence type="ECO:0000313" key="10">
    <source>
        <dbReference type="Proteomes" id="UP000198122"/>
    </source>
</evidence>
<evidence type="ECO:0000256" key="7">
    <source>
        <dbReference type="ARBA" id="ARBA00043987"/>
    </source>
</evidence>
<dbReference type="NCBIfam" id="NF038066">
    <property type="entry name" value="MptB"/>
    <property type="match status" value="1"/>
</dbReference>
<dbReference type="GO" id="GO:0016757">
    <property type="term" value="F:glycosyltransferase activity"/>
    <property type="evidence" value="ECO:0007669"/>
    <property type="project" value="UniProtKB-KW"/>
</dbReference>
<evidence type="ECO:0000313" key="9">
    <source>
        <dbReference type="EMBL" id="SNC71271.1"/>
    </source>
</evidence>
<accession>A0A212TZF2</accession>
<keyword evidence="5 8" id="KW-1133">Transmembrane helix</keyword>
<feature type="transmembrane region" description="Helical" evidence="8">
    <location>
        <begin position="28"/>
        <end position="50"/>
    </location>
</feature>
<evidence type="ECO:0000256" key="8">
    <source>
        <dbReference type="SAM" id="Phobius"/>
    </source>
</evidence>
<sequence length="530" mass="56998">MCPPSTGRILTLSLTHVRGSLGRAWGDAWVRWGFLASCLMTLGAQTALFLPTRNPLRDIPVVRWILTPEGTVLGTVVLLAGTVGLVLAWLRIRPREKRPTPPMRATLALWSVPLLLAPPLYSHDAYSYAAVGWMLDRGLNPYDMGPGSVSGHFSQQVDQLWLFTPTPYGPLAVEIQRWIVLLHGDRPYEAALGMRLMSLAGVALMLWALPRLAAWVGVRGEVALWWGVLNPLVIMHFVGGAHNDALMVGLVCLALWVSTRGAPWRSLVVSAALIAAAAAVKQPGAVALLGTTALCTARMHPHLPQERASLLPTEGEPWLSQAIPDLRRLLLPGLVAAAVFTAVFAGITAATGLGYGWIPALKVPGMVAGLSPLSTVGNFLAAVLTGLGFEPVAPFVQGFFKAVGTLLTLSCVLIASLRVLRIGGLAFTAWTLLALAVFNQTLHPWYILWGLPILPLAGMRPEIEKTIVWLTTGIVGYTLFDTATRSGQLVLGLAYIAVLVLIVRDSQEEHGDEEDHASLIDEEPLDVVHG</sequence>
<gene>
    <name evidence="9" type="ORF">SAMN05445756_1403</name>
</gene>
<feature type="transmembrane region" description="Helical" evidence="8">
    <location>
        <begin position="370"/>
        <end position="389"/>
    </location>
</feature>
<evidence type="ECO:0000256" key="5">
    <source>
        <dbReference type="ARBA" id="ARBA00022989"/>
    </source>
</evidence>
<organism evidence="9 10">
    <name type="scientific">Kytococcus aerolatus</name>
    <dbReference type="NCBI Taxonomy" id="592308"/>
    <lineage>
        <taxon>Bacteria</taxon>
        <taxon>Bacillati</taxon>
        <taxon>Actinomycetota</taxon>
        <taxon>Actinomycetes</taxon>
        <taxon>Micrococcales</taxon>
        <taxon>Kytococcaceae</taxon>
        <taxon>Kytococcus</taxon>
    </lineage>
</organism>
<comment type="similarity">
    <text evidence="7">Belongs to the MptA/B family.</text>
</comment>
<dbReference type="GO" id="GO:0016020">
    <property type="term" value="C:membrane"/>
    <property type="evidence" value="ECO:0007669"/>
    <property type="project" value="UniProtKB-SubCell"/>
</dbReference>
<dbReference type="Pfam" id="PF26314">
    <property type="entry name" value="MptA_B_family"/>
    <property type="match status" value="1"/>
</dbReference>